<gene>
    <name evidence="1" type="ORF">g.6894</name>
</gene>
<proteinExistence type="predicted"/>
<dbReference type="EMBL" id="GDHC01012182">
    <property type="protein sequence ID" value="JAQ06447.1"/>
    <property type="molecule type" value="Transcribed_RNA"/>
</dbReference>
<dbReference type="AlphaFoldDB" id="A0A146LHU6"/>
<organism evidence="1">
    <name type="scientific">Lygus hesperus</name>
    <name type="common">Western plant bug</name>
    <dbReference type="NCBI Taxonomy" id="30085"/>
    <lineage>
        <taxon>Eukaryota</taxon>
        <taxon>Metazoa</taxon>
        <taxon>Ecdysozoa</taxon>
        <taxon>Arthropoda</taxon>
        <taxon>Hexapoda</taxon>
        <taxon>Insecta</taxon>
        <taxon>Pterygota</taxon>
        <taxon>Neoptera</taxon>
        <taxon>Paraneoptera</taxon>
        <taxon>Hemiptera</taxon>
        <taxon>Heteroptera</taxon>
        <taxon>Panheteroptera</taxon>
        <taxon>Cimicomorpha</taxon>
        <taxon>Miridae</taxon>
        <taxon>Mirini</taxon>
        <taxon>Lygus</taxon>
    </lineage>
</organism>
<reference evidence="1" key="1">
    <citation type="journal article" date="2016" name="Gigascience">
        <title>De novo construction of an expanded transcriptome assembly for the western tarnished plant bug, Lygus hesperus.</title>
        <authorList>
            <person name="Tassone E.E."/>
            <person name="Geib S.M."/>
            <person name="Hall B."/>
            <person name="Fabrick J.A."/>
            <person name="Brent C.S."/>
            <person name="Hull J.J."/>
        </authorList>
    </citation>
    <scope>NUCLEOTIDE SEQUENCE</scope>
</reference>
<evidence type="ECO:0000313" key="1">
    <source>
        <dbReference type="EMBL" id="JAQ06447.1"/>
    </source>
</evidence>
<sequence>MKNHEPIADNAATHNVGLMDAEGDTKGTATNKNFSIVNGSKVGVSPLHEPVQHSLFENTVVIKNSSLTCNTTSINNNNINNTKNSASNTNIPVFSRRNSVTHRSGSRRADTSKKSKCGGCCSIM</sequence>
<protein>
    <submittedName>
        <fullName evidence="1">Uncharacterized protein</fullName>
    </submittedName>
</protein>
<name>A0A146LHU6_LYGHE</name>
<accession>A0A146LHU6</accession>